<evidence type="ECO:0008006" key="4">
    <source>
        <dbReference type="Google" id="ProtNLM"/>
    </source>
</evidence>
<reference evidence="2 3" key="1">
    <citation type="journal article" date="2024" name="Nat. Commun.">
        <title>Phylogenomics reveals the evolutionary origins of lichenization in chlorophyte algae.</title>
        <authorList>
            <person name="Puginier C."/>
            <person name="Libourel C."/>
            <person name="Otte J."/>
            <person name="Skaloud P."/>
            <person name="Haon M."/>
            <person name="Grisel S."/>
            <person name="Petersen M."/>
            <person name="Berrin J.G."/>
            <person name="Delaux P.M."/>
            <person name="Dal Grande F."/>
            <person name="Keller J."/>
        </authorList>
    </citation>
    <scope>NUCLEOTIDE SEQUENCE [LARGE SCALE GENOMIC DNA]</scope>
    <source>
        <strain evidence="2 3">SAG 2043</strain>
    </source>
</reference>
<evidence type="ECO:0000256" key="1">
    <source>
        <dbReference type="SAM" id="Phobius"/>
    </source>
</evidence>
<comment type="caution">
    <text evidence="2">The sequence shown here is derived from an EMBL/GenBank/DDBJ whole genome shotgun (WGS) entry which is preliminary data.</text>
</comment>
<dbReference type="Pfam" id="PF06799">
    <property type="entry name" value="CGLD27-like"/>
    <property type="match status" value="1"/>
</dbReference>
<sequence length="273" mass="29614">MMIARQIEPAPPWCSGQQAWRLGAVTRDEGSQDQLALGCPVPNEQQPVHELKALQGMVLFDWATIPLPAFVIRLLSVWAAFMVVFGLPISAATFSVKDQPVECLVAAGMGSLVVVTATVLRLYLGYAHVGNRLLSATVEYEECGWYDGQIWVKTPQVLLRDRLLGSYTVRPAMSRLRTTLISLAGSLVAATICMASLDAPHTELSIRAADISPVDASGTAQSTASQEEVDYWIKVKTFEPWAVDEAGQPSEYAERPLGPGHAFSNAPGIRYNG</sequence>
<keyword evidence="3" id="KW-1185">Reference proteome</keyword>
<dbReference type="EMBL" id="JALJOR010000009">
    <property type="protein sequence ID" value="KAK9811453.1"/>
    <property type="molecule type" value="Genomic_DNA"/>
</dbReference>
<accession>A0AAW1PS43</accession>
<feature type="transmembrane region" description="Helical" evidence="1">
    <location>
        <begin position="70"/>
        <end position="92"/>
    </location>
</feature>
<feature type="transmembrane region" description="Helical" evidence="1">
    <location>
        <begin position="104"/>
        <end position="124"/>
    </location>
</feature>
<protein>
    <recommendedName>
        <fullName evidence="4">DUF1230 family protein</fullName>
    </recommendedName>
</protein>
<keyword evidence="1" id="KW-0472">Membrane</keyword>
<keyword evidence="1" id="KW-1133">Transmembrane helix</keyword>
<keyword evidence="1" id="KW-0812">Transmembrane</keyword>
<name>A0AAW1PS43_9CHLO</name>
<proteinExistence type="predicted"/>
<dbReference type="InterPro" id="IPR009631">
    <property type="entry name" value="CGLD27-like"/>
</dbReference>
<dbReference type="PANTHER" id="PTHR34214:SF1">
    <property type="entry name" value="DUF1230 FAMILY PROTEIN"/>
    <property type="match status" value="1"/>
</dbReference>
<dbReference type="Proteomes" id="UP001489004">
    <property type="component" value="Unassembled WGS sequence"/>
</dbReference>
<dbReference type="AlphaFoldDB" id="A0AAW1PS43"/>
<organism evidence="2 3">
    <name type="scientific">[Myrmecia] bisecta</name>
    <dbReference type="NCBI Taxonomy" id="41462"/>
    <lineage>
        <taxon>Eukaryota</taxon>
        <taxon>Viridiplantae</taxon>
        <taxon>Chlorophyta</taxon>
        <taxon>core chlorophytes</taxon>
        <taxon>Trebouxiophyceae</taxon>
        <taxon>Trebouxiales</taxon>
        <taxon>Trebouxiaceae</taxon>
        <taxon>Myrmecia</taxon>
    </lineage>
</organism>
<gene>
    <name evidence="2" type="ORF">WJX72_004139</name>
</gene>
<evidence type="ECO:0000313" key="2">
    <source>
        <dbReference type="EMBL" id="KAK9811453.1"/>
    </source>
</evidence>
<dbReference type="PANTHER" id="PTHR34214">
    <property type="match status" value="1"/>
</dbReference>
<evidence type="ECO:0000313" key="3">
    <source>
        <dbReference type="Proteomes" id="UP001489004"/>
    </source>
</evidence>